<feature type="region of interest" description="Disordered" evidence="1">
    <location>
        <begin position="74"/>
        <end position="118"/>
    </location>
</feature>
<organism evidence="2 3">
    <name type="scientific">Lolium multiflorum</name>
    <name type="common">Italian ryegrass</name>
    <name type="synonym">Lolium perenne subsp. multiflorum</name>
    <dbReference type="NCBI Taxonomy" id="4521"/>
    <lineage>
        <taxon>Eukaryota</taxon>
        <taxon>Viridiplantae</taxon>
        <taxon>Streptophyta</taxon>
        <taxon>Embryophyta</taxon>
        <taxon>Tracheophyta</taxon>
        <taxon>Spermatophyta</taxon>
        <taxon>Magnoliopsida</taxon>
        <taxon>Liliopsida</taxon>
        <taxon>Poales</taxon>
        <taxon>Poaceae</taxon>
        <taxon>BOP clade</taxon>
        <taxon>Pooideae</taxon>
        <taxon>Poodae</taxon>
        <taxon>Poeae</taxon>
        <taxon>Poeae Chloroplast Group 2 (Poeae type)</taxon>
        <taxon>Loliodinae</taxon>
        <taxon>Loliinae</taxon>
        <taxon>Lolium</taxon>
    </lineage>
</organism>
<accession>A0AAD8VN89</accession>
<comment type="caution">
    <text evidence="2">The sequence shown here is derived from an EMBL/GenBank/DDBJ whole genome shotgun (WGS) entry which is preliminary data.</text>
</comment>
<sequence length="426" mass="44873">MAGCAMAGPASTCYIRLGFVPPDRLEAGEACRRRFRKGYPGSKVYADLISSVKRGALWSNSAPRQRFPARLRHGVGDRRRQRAPSAHRSARPVSADHSRRADATPTTGDAIASSGCGKAGAGGPGQLVGDSLLDASDNAGCFADRPFPAGGSVISFGEHDVYVVTVAPPRYPQQVLRCASPPPGASGSNNFTGPCVMQVMATGDENTTRTTRTRGPHLERNADGGGSASGPKVPPPPSPLDAARARLSTPLTAGADPTTIEADLEAHRQHLLTHADELAAAKRQLEITRCEFNRVHDFTPGGNGPSRAGQIRRRGGGLGAEIDRDGADSPAPSMELSVYNTPEKKMCAAEAAAEELSHLEGEELRRQTRRVTELLHMASEQQKNPRYAGNVVAAAGRTEAAPGTRRSRPLPPEPAGGSQDPMPAQA</sequence>
<evidence type="ECO:0000313" key="2">
    <source>
        <dbReference type="EMBL" id="KAK1610955.1"/>
    </source>
</evidence>
<gene>
    <name evidence="2" type="ORF">QYE76_034628</name>
</gene>
<dbReference type="AlphaFoldDB" id="A0AAD8VN89"/>
<evidence type="ECO:0000256" key="1">
    <source>
        <dbReference type="SAM" id="MobiDB-lite"/>
    </source>
</evidence>
<protein>
    <submittedName>
        <fullName evidence="2">Uncharacterized protein</fullName>
    </submittedName>
</protein>
<feature type="region of interest" description="Disordered" evidence="1">
    <location>
        <begin position="377"/>
        <end position="426"/>
    </location>
</feature>
<feature type="region of interest" description="Disordered" evidence="1">
    <location>
        <begin position="204"/>
        <end position="243"/>
    </location>
</feature>
<name>A0AAD8VN89_LOLMU</name>
<keyword evidence="3" id="KW-1185">Reference proteome</keyword>
<dbReference type="Proteomes" id="UP001231189">
    <property type="component" value="Unassembled WGS sequence"/>
</dbReference>
<proteinExistence type="predicted"/>
<dbReference type="EMBL" id="JAUUTY010000007">
    <property type="protein sequence ID" value="KAK1610955.1"/>
    <property type="molecule type" value="Genomic_DNA"/>
</dbReference>
<evidence type="ECO:0000313" key="3">
    <source>
        <dbReference type="Proteomes" id="UP001231189"/>
    </source>
</evidence>
<reference evidence="2" key="1">
    <citation type="submission" date="2023-07" db="EMBL/GenBank/DDBJ databases">
        <title>A chromosome-level genome assembly of Lolium multiflorum.</title>
        <authorList>
            <person name="Chen Y."/>
            <person name="Copetti D."/>
            <person name="Kolliker R."/>
            <person name="Studer B."/>
        </authorList>
    </citation>
    <scope>NUCLEOTIDE SEQUENCE</scope>
    <source>
        <strain evidence="2">02402/16</strain>
        <tissue evidence="2">Leaf</tissue>
    </source>
</reference>